<dbReference type="NCBIfam" id="TIGR01733">
    <property type="entry name" value="AA-adenyl-dom"/>
    <property type="match status" value="1"/>
</dbReference>
<dbReference type="FunFam" id="3.40.50.980:FF:000001">
    <property type="entry name" value="Non-ribosomal peptide synthetase"/>
    <property type="match status" value="1"/>
</dbReference>
<dbReference type="SUPFAM" id="SSF53474">
    <property type="entry name" value="alpha/beta-Hydrolases"/>
    <property type="match status" value="1"/>
</dbReference>
<keyword evidence="3" id="KW-0597">Phosphoprotein</keyword>
<evidence type="ECO:0000313" key="5">
    <source>
        <dbReference type="EMBL" id="POY38673.1"/>
    </source>
</evidence>
<dbReference type="Proteomes" id="UP000237310">
    <property type="component" value="Unassembled WGS sequence"/>
</dbReference>
<dbReference type="SUPFAM" id="SSF47336">
    <property type="entry name" value="ACP-like"/>
    <property type="match status" value="1"/>
</dbReference>
<dbReference type="InterPro" id="IPR001031">
    <property type="entry name" value="Thioesterase"/>
</dbReference>
<dbReference type="Pfam" id="PF00550">
    <property type="entry name" value="PP-binding"/>
    <property type="match status" value="1"/>
</dbReference>
<sequence>MLKENTKFDPFSGPEIESVVFTTKSQSEIWTACYFGGSDAARAYNESISMEFNGSLDSIAMDRAIQTLVERHESLRATFSTDGVYMSIYKQYPTKITHLDLSNLDEIGKKEGVNKYISKDAHFLFDLVHGPLIKFGLLKLSNTEHQLVVTAHHIICDGWSIGIMLQDLGAIYSANVENKIPDLPESIQFIAYANEEQLFSNSEENKEIEAYWLKMYEESIPIVNVPTDNARPSLKTYKSHRLDFAFDPNLLLKLKQTGLSVGSSLVTTLLTSFEIFLYQLTGQDDIVVGMPAAGQPAVDMNHLIGHCVNLLPLRSKINPNMSFKDYLKQRKSELFDAYDHQHLSFGHLLQKLKIARDPSRIPLVPIVFNIDLGMTDGVHFSNLTYQLISNPRAFEVFDIFLNASGNEKNLVFEWSYNEVLFKPETIQKMMTSFEKIVELVVEDPSKTLGEITFQDFTSKYDEINATKTSYPNVSLYDLFVLQAQQSPKNIALEYLDNVISYEDLQRQTNQMSHYLKDQGLVAGDFIAVSLPRSPELLISLLAIMQCGAAYLPLDNEYPISRLQFMLEDSKAKFLLTSKTISNSLPKLGNTILIEQAVASLNQYPVTKLQTKVTPEDLAYILYTSGSTGNPKGVPITHKNLVNFLCSMALEPGINENDRLLSITTISFDIAGLELYLPLIKGATLILADQETARDGRLLLELIENGNINFLQATPTTWLMLLDSGWSKKLPLKALCGGEAMPVDLAKDLLIKCDSLWNMYGPTETTIWSSIKQIKTDQSIITIGKPIANTQIYIIDDQCQLVAPGNIGEIAIGGDGVAKGYWNRPELTSEKFIENKFSTNKDNLLYRTGDLGRILSNNEIECLGRLDQQVKIRGHRIEPGEVEQALIVLEGIKYAVVLANENFLIAHIVPESDIESAEIQIPRWREALASQLPPHLVPQDFNLLEKLPKTLNGKIDRKALSEYKTNKIINYTAPRTEEERLVASIWQESLNLEQVDIFSNFFEIGGHSIKAVKVIIEIEKHINKRIPLSSLFEYSTVEKFAKLLETNNESYSNCIVPIKPKGNKVPLFIIHGAGLNVLNFVSMSKHFDEDQPVFGIQGTGPNGYDNWYESIESMAAHYINAIEKINPDGPYALAGFSFGGIVAFEMTRQLKEKGKKVSLTALLDSYVDSSYYYKIYRDKKIIRYFDVTKRRFDFLKEMLTSWKGFKFRINAKKEHILKNYFGVKDKMTDEETLSLEQFTIANNMVQKIVDRYHLKPQNLEVDLFRSKDDMNYKLDPTHLGWKKAAIKGVNIHNIPGNHLGIVDPPNDKVLAKMLQTILDEKHIKIVLLILQFSLN</sequence>
<dbReference type="Gene3D" id="3.30.559.30">
    <property type="entry name" value="Nonribosomal peptide synthetase, condensation domain"/>
    <property type="match status" value="1"/>
</dbReference>
<dbReference type="PANTHER" id="PTHR45527">
    <property type="entry name" value="NONRIBOSOMAL PEPTIDE SYNTHETASE"/>
    <property type="match status" value="1"/>
</dbReference>
<evidence type="ECO:0000256" key="1">
    <source>
        <dbReference type="ARBA" id="ARBA00001957"/>
    </source>
</evidence>
<evidence type="ECO:0000256" key="3">
    <source>
        <dbReference type="ARBA" id="ARBA00022553"/>
    </source>
</evidence>
<dbReference type="SUPFAM" id="SSF52777">
    <property type="entry name" value="CoA-dependent acyltransferases"/>
    <property type="match status" value="2"/>
</dbReference>
<dbReference type="Gene3D" id="3.30.300.30">
    <property type="match status" value="1"/>
</dbReference>
<dbReference type="Pfam" id="PF00501">
    <property type="entry name" value="AMP-binding"/>
    <property type="match status" value="1"/>
</dbReference>
<dbReference type="Gene3D" id="2.30.38.10">
    <property type="entry name" value="Luciferase, Domain 3"/>
    <property type="match status" value="1"/>
</dbReference>
<dbReference type="InterPro" id="IPR029058">
    <property type="entry name" value="AB_hydrolase_fold"/>
</dbReference>
<dbReference type="InterPro" id="IPR000873">
    <property type="entry name" value="AMP-dep_synth/lig_dom"/>
</dbReference>
<dbReference type="GO" id="GO:0043041">
    <property type="term" value="P:amino acid activation for nonribosomal peptide biosynthetic process"/>
    <property type="evidence" value="ECO:0007669"/>
    <property type="project" value="TreeGrafter"/>
</dbReference>
<accession>A0A2S5A982</accession>
<dbReference type="InterPro" id="IPR020845">
    <property type="entry name" value="AMP-binding_CS"/>
</dbReference>
<name>A0A2S5A982_9FLAO</name>
<dbReference type="GO" id="GO:0044550">
    <property type="term" value="P:secondary metabolite biosynthetic process"/>
    <property type="evidence" value="ECO:0007669"/>
    <property type="project" value="TreeGrafter"/>
</dbReference>
<protein>
    <submittedName>
        <fullName evidence="5">Non-ribosomal peptide synthetase</fullName>
    </submittedName>
</protein>
<dbReference type="InterPro" id="IPR036736">
    <property type="entry name" value="ACP-like_sf"/>
</dbReference>
<dbReference type="CDD" id="cd12116">
    <property type="entry name" value="A_NRPS_Ta1_like"/>
    <property type="match status" value="1"/>
</dbReference>
<keyword evidence="2" id="KW-0596">Phosphopantetheine</keyword>
<organism evidence="5 6">
    <name type="scientific">Flavobacterium alvei</name>
    <dbReference type="NCBI Taxonomy" id="2080416"/>
    <lineage>
        <taxon>Bacteria</taxon>
        <taxon>Pseudomonadati</taxon>
        <taxon>Bacteroidota</taxon>
        <taxon>Flavobacteriia</taxon>
        <taxon>Flavobacteriales</taxon>
        <taxon>Flavobacteriaceae</taxon>
        <taxon>Flavobacterium</taxon>
    </lineage>
</organism>
<dbReference type="Gene3D" id="3.40.50.1820">
    <property type="entry name" value="alpha/beta hydrolase"/>
    <property type="match status" value="1"/>
</dbReference>
<dbReference type="Gene3D" id="1.10.1200.10">
    <property type="entry name" value="ACP-like"/>
    <property type="match status" value="1"/>
</dbReference>
<dbReference type="FunFam" id="1.10.1200.10:FF:000005">
    <property type="entry name" value="Nonribosomal peptide synthetase 1"/>
    <property type="match status" value="1"/>
</dbReference>
<dbReference type="OrthoDB" id="9778690at2"/>
<dbReference type="GO" id="GO:0005737">
    <property type="term" value="C:cytoplasm"/>
    <property type="evidence" value="ECO:0007669"/>
    <property type="project" value="TreeGrafter"/>
</dbReference>
<dbReference type="PANTHER" id="PTHR45527:SF1">
    <property type="entry name" value="FATTY ACID SYNTHASE"/>
    <property type="match status" value="1"/>
</dbReference>
<dbReference type="Gene3D" id="3.40.50.980">
    <property type="match status" value="2"/>
</dbReference>
<comment type="cofactor">
    <cofactor evidence="1">
        <name>pantetheine 4'-phosphate</name>
        <dbReference type="ChEBI" id="CHEBI:47942"/>
    </cofactor>
</comment>
<dbReference type="GO" id="GO:0031177">
    <property type="term" value="F:phosphopantetheine binding"/>
    <property type="evidence" value="ECO:0007669"/>
    <property type="project" value="TreeGrafter"/>
</dbReference>
<reference evidence="5 6" key="1">
    <citation type="submission" date="2018-01" db="EMBL/GenBank/DDBJ databases">
        <authorList>
            <person name="Gaut B.S."/>
            <person name="Morton B.R."/>
            <person name="Clegg M.T."/>
            <person name="Duvall M.R."/>
        </authorList>
    </citation>
    <scope>NUCLEOTIDE SEQUENCE [LARGE SCALE GENOMIC DNA]</scope>
    <source>
        <strain evidence="5 6">HR-AY</strain>
    </source>
</reference>
<dbReference type="Pfam" id="PF00975">
    <property type="entry name" value="Thioesterase"/>
    <property type="match status" value="1"/>
</dbReference>
<evidence type="ECO:0000313" key="6">
    <source>
        <dbReference type="Proteomes" id="UP000237310"/>
    </source>
</evidence>
<dbReference type="InterPro" id="IPR023213">
    <property type="entry name" value="CAT-like_dom_sf"/>
</dbReference>
<dbReference type="InterPro" id="IPR045851">
    <property type="entry name" value="AMP-bd_C_sf"/>
</dbReference>
<dbReference type="SUPFAM" id="SSF56801">
    <property type="entry name" value="Acetyl-CoA synthetase-like"/>
    <property type="match status" value="1"/>
</dbReference>
<dbReference type="FunFam" id="3.40.50.12780:FF:000012">
    <property type="entry name" value="Non-ribosomal peptide synthetase"/>
    <property type="match status" value="1"/>
</dbReference>
<dbReference type="Gene3D" id="3.30.559.10">
    <property type="entry name" value="Chloramphenicol acetyltransferase-like domain"/>
    <property type="match status" value="1"/>
</dbReference>
<dbReference type="PROSITE" id="PS00455">
    <property type="entry name" value="AMP_BINDING"/>
    <property type="match status" value="1"/>
</dbReference>
<gene>
    <name evidence="5" type="ORF">C3L50_11050</name>
</gene>
<feature type="domain" description="Carrier" evidence="4">
    <location>
        <begin position="972"/>
        <end position="1047"/>
    </location>
</feature>
<comment type="caution">
    <text evidence="5">The sequence shown here is derived from an EMBL/GenBank/DDBJ whole genome shotgun (WGS) entry which is preliminary data.</text>
</comment>
<keyword evidence="6" id="KW-1185">Reference proteome</keyword>
<dbReference type="PROSITE" id="PS50075">
    <property type="entry name" value="CARRIER"/>
    <property type="match status" value="1"/>
</dbReference>
<dbReference type="InterPro" id="IPR001242">
    <property type="entry name" value="Condensation_dom"/>
</dbReference>
<dbReference type="CDD" id="cd19531">
    <property type="entry name" value="LCL_NRPS-like"/>
    <property type="match status" value="1"/>
</dbReference>
<dbReference type="Pfam" id="PF00668">
    <property type="entry name" value="Condensation"/>
    <property type="match status" value="1"/>
</dbReference>
<proteinExistence type="predicted"/>
<evidence type="ECO:0000259" key="4">
    <source>
        <dbReference type="PROSITE" id="PS50075"/>
    </source>
</evidence>
<dbReference type="InterPro" id="IPR010071">
    <property type="entry name" value="AA_adenyl_dom"/>
</dbReference>
<dbReference type="RefSeq" id="WP_103806248.1">
    <property type="nucleotide sequence ID" value="NZ_PQVG01000006.1"/>
</dbReference>
<dbReference type="InterPro" id="IPR009081">
    <property type="entry name" value="PP-bd_ACP"/>
</dbReference>
<evidence type="ECO:0000256" key="2">
    <source>
        <dbReference type="ARBA" id="ARBA00022450"/>
    </source>
</evidence>
<dbReference type="GO" id="GO:0003824">
    <property type="term" value="F:catalytic activity"/>
    <property type="evidence" value="ECO:0007669"/>
    <property type="project" value="InterPro"/>
</dbReference>
<dbReference type="EMBL" id="PQVG01000006">
    <property type="protein sequence ID" value="POY38673.1"/>
    <property type="molecule type" value="Genomic_DNA"/>
</dbReference>